<evidence type="ECO:0000256" key="12">
    <source>
        <dbReference type="SAM" id="Phobius"/>
    </source>
</evidence>
<dbReference type="InterPro" id="IPR005170">
    <property type="entry name" value="Transptr-assoc_dom"/>
</dbReference>
<evidence type="ECO:0000256" key="6">
    <source>
        <dbReference type="ARBA" id="ARBA00022989"/>
    </source>
</evidence>
<keyword evidence="7 9" id="KW-0129">CBS domain</keyword>
<keyword evidence="3" id="KW-1003">Cell membrane</keyword>
<feature type="transmembrane region" description="Helical" evidence="12">
    <location>
        <begin position="122"/>
        <end position="141"/>
    </location>
</feature>
<protein>
    <submittedName>
        <fullName evidence="15">Hemolysins and related proteins containing CBS domains</fullName>
    </submittedName>
</protein>
<dbReference type="InterPro" id="IPR016169">
    <property type="entry name" value="FAD-bd_PCMH_sub2"/>
</dbReference>
<sequence length="432" mass="47336">MTDGGLILLLALGGALVFCSALFSGLETALFTLKAHQLRSLEEQHPALKHFIKVFRDNPRRVLNVILLGDALVNVPLVVLSLFLLWETRLGTHVPLWAAATVIFALLVLVCDLIPKVLAISAPYRLSAIGVFTLRAMMPLLDRVGRLLENTSETLVNRFTPKQLRTDAAPTGEELETLVEIGEEEGALGEAEGEMIQEIIKLGDKTAKDCMTPRVDTFALPDDLTNEEVIAQLKEKRHRRVPVYADTPDQVVGILDVKRFLLDLREHYTENLVAPSFVPETMPALNLLRGFISHPQGLAVVVDEFGGTEGIITLADIVEEIMSDAAPLGQADLYIEPLEDGRLLVSGNARLDDLTEHLGFELEAEGIDTIGGLVFNRLGYLPASGAEVEMPRLAITVRRTSRKRIEEMVLEKTTNLDADAAGEEDSNGADEP</sequence>
<dbReference type="PANTHER" id="PTHR22777:SF32">
    <property type="entry name" value="UPF0053 INNER MEMBRANE PROTEIN YFJD"/>
    <property type="match status" value="1"/>
</dbReference>
<gene>
    <name evidence="15" type="ORF">AVDCRST_MAG42-1427</name>
</gene>
<dbReference type="Pfam" id="PF03471">
    <property type="entry name" value="CorC_HlyC"/>
    <property type="match status" value="1"/>
</dbReference>
<keyword evidence="8 10" id="KW-0472">Membrane</keyword>
<dbReference type="PANTHER" id="PTHR22777">
    <property type="entry name" value="HEMOLYSIN-RELATED"/>
    <property type="match status" value="1"/>
</dbReference>
<evidence type="ECO:0000256" key="10">
    <source>
        <dbReference type="PROSITE-ProRule" id="PRU01193"/>
    </source>
</evidence>
<evidence type="ECO:0000259" key="14">
    <source>
        <dbReference type="PROSITE" id="PS51846"/>
    </source>
</evidence>
<dbReference type="InterPro" id="IPR036318">
    <property type="entry name" value="FAD-bd_PCMH-like_sf"/>
</dbReference>
<dbReference type="SMART" id="SM01091">
    <property type="entry name" value="CorC_HlyC"/>
    <property type="match status" value="1"/>
</dbReference>
<feature type="transmembrane region" description="Helical" evidence="12">
    <location>
        <begin position="62"/>
        <end position="84"/>
    </location>
</feature>
<evidence type="ECO:0000256" key="5">
    <source>
        <dbReference type="ARBA" id="ARBA00022737"/>
    </source>
</evidence>
<evidence type="ECO:0000256" key="7">
    <source>
        <dbReference type="ARBA" id="ARBA00023122"/>
    </source>
</evidence>
<feature type="compositionally biased region" description="Acidic residues" evidence="11">
    <location>
        <begin position="420"/>
        <end position="432"/>
    </location>
</feature>
<accession>A0A6J4HIS3</accession>
<proteinExistence type="inferred from homology"/>
<dbReference type="AlphaFoldDB" id="A0A6J4HIS3"/>
<keyword evidence="6 10" id="KW-1133">Transmembrane helix</keyword>
<dbReference type="GO" id="GO:0050660">
    <property type="term" value="F:flavin adenine dinucleotide binding"/>
    <property type="evidence" value="ECO:0007669"/>
    <property type="project" value="InterPro"/>
</dbReference>
<dbReference type="Gene3D" id="3.10.580.10">
    <property type="entry name" value="CBS-domain"/>
    <property type="match status" value="1"/>
</dbReference>
<evidence type="ECO:0000256" key="3">
    <source>
        <dbReference type="ARBA" id="ARBA00022475"/>
    </source>
</evidence>
<evidence type="ECO:0000256" key="11">
    <source>
        <dbReference type="SAM" id="MobiDB-lite"/>
    </source>
</evidence>
<feature type="transmembrane region" description="Helical" evidence="12">
    <location>
        <begin position="6"/>
        <end position="31"/>
    </location>
</feature>
<dbReference type="EMBL" id="CADCTA010000046">
    <property type="protein sequence ID" value="CAA9226045.1"/>
    <property type="molecule type" value="Genomic_DNA"/>
</dbReference>
<evidence type="ECO:0000256" key="9">
    <source>
        <dbReference type="PROSITE-ProRule" id="PRU00703"/>
    </source>
</evidence>
<name>A0A6J4HIS3_9BACT</name>
<dbReference type="GO" id="GO:0005886">
    <property type="term" value="C:plasma membrane"/>
    <property type="evidence" value="ECO:0007669"/>
    <property type="project" value="UniProtKB-SubCell"/>
</dbReference>
<organism evidence="15">
    <name type="scientific">uncultured Chthoniobacterales bacterium</name>
    <dbReference type="NCBI Taxonomy" id="1836801"/>
    <lineage>
        <taxon>Bacteria</taxon>
        <taxon>Pseudomonadati</taxon>
        <taxon>Verrucomicrobiota</taxon>
        <taxon>Spartobacteria</taxon>
        <taxon>Chthoniobacterales</taxon>
        <taxon>environmental samples</taxon>
    </lineage>
</organism>
<dbReference type="InterPro" id="IPR000644">
    <property type="entry name" value="CBS_dom"/>
</dbReference>
<dbReference type="Gene3D" id="3.30.465.10">
    <property type="match status" value="1"/>
</dbReference>
<comment type="similarity">
    <text evidence="2">Belongs to the UPF0053 family.</text>
</comment>
<reference evidence="15" key="1">
    <citation type="submission" date="2020-02" db="EMBL/GenBank/DDBJ databases">
        <authorList>
            <person name="Meier V. D."/>
        </authorList>
    </citation>
    <scope>NUCLEOTIDE SEQUENCE</scope>
    <source>
        <strain evidence="15">AVDCRST_MAG42</strain>
    </source>
</reference>
<evidence type="ECO:0000256" key="4">
    <source>
        <dbReference type="ARBA" id="ARBA00022692"/>
    </source>
</evidence>
<dbReference type="Pfam" id="PF00571">
    <property type="entry name" value="CBS"/>
    <property type="match status" value="2"/>
</dbReference>
<dbReference type="SUPFAM" id="SSF56176">
    <property type="entry name" value="FAD-binding/transporter-associated domain-like"/>
    <property type="match status" value="1"/>
</dbReference>
<dbReference type="SUPFAM" id="SSF54631">
    <property type="entry name" value="CBS-domain pair"/>
    <property type="match status" value="1"/>
</dbReference>
<feature type="domain" description="CBS" evidence="13">
    <location>
        <begin position="211"/>
        <end position="270"/>
    </location>
</feature>
<evidence type="ECO:0000256" key="8">
    <source>
        <dbReference type="ARBA" id="ARBA00023136"/>
    </source>
</evidence>
<keyword evidence="4 10" id="KW-0812">Transmembrane</keyword>
<dbReference type="CDD" id="cd04590">
    <property type="entry name" value="CBS_pair_CorC_HlyC_assoc"/>
    <property type="match status" value="1"/>
</dbReference>
<evidence type="ECO:0000256" key="2">
    <source>
        <dbReference type="ARBA" id="ARBA00006337"/>
    </source>
</evidence>
<feature type="region of interest" description="Disordered" evidence="11">
    <location>
        <begin position="412"/>
        <end position="432"/>
    </location>
</feature>
<keyword evidence="5" id="KW-0677">Repeat</keyword>
<feature type="transmembrane region" description="Helical" evidence="12">
    <location>
        <begin position="96"/>
        <end position="115"/>
    </location>
</feature>
<dbReference type="Pfam" id="PF01595">
    <property type="entry name" value="CNNM"/>
    <property type="match status" value="1"/>
</dbReference>
<dbReference type="InterPro" id="IPR046342">
    <property type="entry name" value="CBS_dom_sf"/>
</dbReference>
<evidence type="ECO:0000313" key="15">
    <source>
        <dbReference type="EMBL" id="CAA9226045.1"/>
    </source>
</evidence>
<feature type="domain" description="CNNM transmembrane" evidence="14">
    <location>
        <begin position="2"/>
        <end position="192"/>
    </location>
</feature>
<comment type="subcellular location">
    <subcellularLocation>
        <location evidence="1">Cell membrane</location>
        <topology evidence="1">Multi-pass membrane protein</topology>
    </subcellularLocation>
</comment>
<evidence type="ECO:0000259" key="13">
    <source>
        <dbReference type="PROSITE" id="PS51371"/>
    </source>
</evidence>
<dbReference type="PROSITE" id="PS51846">
    <property type="entry name" value="CNNM"/>
    <property type="match status" value="1"/>
</dbReference>
<dbReference type="PROSITE" id="PS51371">
    <property type="entry name" value="CBS"/>
    <property type="match status" value="1"/>
</dbReference>
<dbReference type="InterPro" id="IPR044751">
    <property type="entry name" value="Ion_transp-like_CBS"/>
</dbReference>
<evidence type="ECO:0000256" key="1">
    <source>
        <dbReference type="ARBA" id="ARBA00004651"/>
    </source>
</evidence>
<dbReference type="InterPro" id="IPR002550">
    <property type="entry name" value="CNNM"/>
</dbReference>